<dbReference type="NCBIfam" id="TIGR03355">
    <property type="entry name" value="VI_chp_2"/>
    <property type="match status" value="1"/>
</dbReference>
<dbReference type="InterPro" id="IPR010269">
    <property type="entry name" value="T6SS_TssC-like"/>
</dbReference>
<dbReference type="InterPro" id="IPR044031">
    <property type="entry name" value="TssC1_N"/>
</dbReference>
<dbReference type="RefSeq" id="WP_242407795.1">
    <property type="nucleotide sequence ID" value="NZ_JUFX02000196.1"/>
</dbReference>
<gene>
    <name evidence="3" type="ORF">GLUCOINTEAF2_0202641</name>
</gene>
<accession>A0A0N1N3D9</accession>
<evidence type="ECO:0000259" key="2">
    <source>
        <dbReference type="Pfam" id="PF18945"/>
    </source>
</evidence>
<evidence type="ECO:0000259" key="1">
    <source>
        <dbReference type="Pfam" id="PF05943"/>
    </source>
</evidence>
<reference evidence="3 4" key="1">
    <citation type="submission" date="2015-07" db="EMBL/GenBank/DDBJ databases">
        <title>Draft Genome Sequence of Komagataeibacter intermedius Strain AF2, Isolated from Kombucha Tea.</title>
        <authorList>
            <person name="Santos R.A."/>
            <person name="Berretta A.A."/>
            <person name="Barud H.S."/>
            <person name="Ribeiro S.J."/>
            <person name="Gonzalez-Garcia L.N."/>
            <person name="Zucchi T.D."/>
            <person name="Goldman G.H."/>
            <person name="Riano-Pachon D.M."/>
        </authorList>
    </citation>
    <scope>NUCLEOTIDE SEQUENCE [LARGE SCALE GENOMIC DNA]</scope>
    <source>
        <strain evidence="3 4">AF2</strain>
    </source>
</reference>
<evidence type="ECO:0000313" key="4">
    <source>
        <dbReference type="Proteomes" id="UP000031553"/>
    </source>
</evidence>
<name>A0A0N1N3D9_9PROT</name>
<dbReference type="PANTHER" id="PTHR35565:SF3">
    <property type="entry name" value="TYPE VI SECRETION SYSTEM SHEATH PROTEIN TSSC1"/>
    <property type="match status" value="1"/>
</dbReference>
<dbReference type="PANTHER" id="PTHR35565">
    <property type="entry name" value="CYTOPLASMIC PROTEIN-RELATED"/>
    <property type="match status" value="1"/>
</dbReference>
<dbReference type="AlphaFoldDB" id="A0A0N1N3D9"/>
<feature type="domain" description="TssC1 N-terminal" evidence="1">
    <location>
        <begin position="90"/>
        <end position="399"/>
    </location>
</feature>
<proteinExistence type="predicted"/>
<dbReference type="Proteomes" id="UP000031553">
    <property type="component" value="Unassembled WGS sequence"/>
</dbReference>
<dbReference type="InterPro" id="IPR044032">
    <property type="entry name" value="TssC1_C"/>
</dbReference>
<organism evidence="3 4">
    <name type="scientific">Komagataeibacter intermedius AF2</name>
    <dbReference type="NCBI Taxonomy" id="1458464"/>
    <lineage>
        <taxon>Bacteria</taxon>
        <taxon>Pseudomonadati</taxon>
        <taxon>Pseudomonadota</taxon>
        <taxon>Alphaproteobacteria</taxon>
        <taxon>Acetobacterales</taxon>
        <taxon>Acetobacteraceae</taxon>
        <taxon>Komagataeibacter</taxon>
    </lineage>
</organism>
<feature type="domain" description="TssC1 C-terminal" evidence="2">
    <location>
        <begin position="413"/>
        <end position="522"/>
    </location>
</feature>
<dbReference type="EMBL" id="JUFX02000196">
    <property type="protein sequence ID" value="KPH86590.1"/>
    <property type="molecule type" value="Genomic_DNA"/>
</dbReference>
<comment type="caution">
    <text evidence="3">The sequence shown here is derived from an EMBL/GenBank/DDBJ whole genome shotgun (WGS) entry which is preliminary data.</text>
</comment>
<dbReference type="Pfam" id="PF05943">
    <property type="entry name" value="VipB"/>
    <property type="match status" value="1"/>
</dbReference>
<sequence>MHPDDEDPDATVVMRPVPAAGIHARPVPPALPPLRDAVLSGAFFGTGREDTARRLALMLCGTDPVLATWFGADARLLCADANALAARIERDIATLDRMIARQIDAVVHHARLHRLEGAWRALDWLATTALPLGGRVRLKVLDVGWHEVCRDLERAPAFDQSHLFRQIYEHEFGMAGGEPFGLLVADYEIRHRPGPGAPTDDVSALGALAQVAAAAFAPLVVGASPALFGVDDFAALSAVPDPVSVMAAAEYQRWKRLRAHDDSRFVSVTLPRITMRRPWNETLQNARGLRYREGRGAGAGQVWSTGGYLVAACVIRAFENYSWPADMRGYDIDREGGGVIDTLPRPLASIDPPEGAGRPAIDLILTDHQERALVAAGFMPISAIPFGGELLISAARSLQLPDTAYSGPERQAAIANSRLSSQFNSVLCVSRFSHYLKVMGRDMTGAFMTATEIEDRLRRWLARYTTANPGGMETLARYPLRQASVTVADNPARPGVFSCVIQIEPHFQLDDVAVTFRLMTELSAPGRG</sequence>
<protein>
    <submittedName>
        <fullName evidence="3">Type VI secretion protein</fullName>
    </submittedName>
</protein>
<evidence type="ECO:0000313" key="3">
    <source>
        <dbReference type="EMBL" id="KPH86590.1"/>
    </source>
</evidence>
<dbReference type="Pfam" id="PF18945">
    <property type="entry name" value="VipB_2"/>
    <property type="match status" value="1"/>
</dbReference>